<organism evidence="3 4">
    <name type="scientific">Trichophyton interdigitale (strain MR816)</name>
    <dbReference type="NCBI Taxonomy" id="1215338"/>
    <lineage>
        <taxon>Eukaryota</taxon>
        <taxon>Fungi</taxon>
        <taxon>Dikarya</taxon>
        <taxon>Ascomycota</taxon>
        <taxon>Pezizomycotina</taxon>
        <taxon>Eurotiomycetes</taxon>
        <taxon>Eurotiomycetidae</taxon>
        <taxon>Onygenales</taxon>
        <taxon>Arthrodermataceae</taxon>
        <taxon>Trichophyton</taxon>
    </lineage>
</organism>
<dbReference type="HOGENOM" id="CLU_051063_0_0_1"/>
<reference evidence="3 4" key="1">
    <citation type="submission" date="2014-02" db="EMBL/GenBank/DDBJ databases">
        <title>The Genome Sequence of Trichophyton interdigitale MR816.</title>
        <authorList>
            <consortium name="The Broad Institute Genomics Platform"/>
            <person name="Cuomo C.A."/>
            <person name="White T.C."/>
            <person name="Graser Y."/>
            <person name="Martinez-Rossi N."/>
            <person name="Heitman J."/>
            <person name="Young S.K."/>
            <person name="Zeng Q."/>
            <person name="Gargeya S."/>
            <person name="Abouelleil A."/>
            <person name="Alvarado L."/>
            <person name="Chapman S.B."/>
            <person name="Gainer-Dewar J."/>
            <person name="Goldberg J."/>
            <person name="Griggs A."/>
            <person name="Gujja S."/>
            <person name="Hansen M."/>
            <person name="Howarth C."/>
            <person name="Imamovic A."/>
            <person name="Larimer J."/>
            <person name="Martinez D."/>
            <person name="Murphy C."/>
            <person name="Pearson M.D."/>
            <person name="Persinoti G."/>
            <person name="Poon T."/>
            <person name="Priest M."/>
            <person name="Roberts A.D."/>
            <person name="Saif S."/>
            <person name="Shea T.D."/>
            <person name="Sykes S.N."/>
            <person name="Wortman J."/>
            <person name="Nusbaum C."/>
            <person name="Birren B."/>
        </authorList>
    </citation>
    <scope>NUCLEOTIDE SEQUENCE [LARGE SCALE GENOMIC DNA]</scope>
    <source>
        <strain evidence="3 4">MR816</strain>
    </source>
</reference>
<evidence type="ECO:0000256" key="1">
    <source>
        <dbReference type="SAM" id="MobiDB-lite"/>
    </source>
</evidence>
<feature type="compositionally biased region" description="Acidic residues" evidence="1">
    <location>
        <begin position="364"/>
        <end position="376"/>
    </location>
</feature>
<sequence length="410" mass="47683">MDAECTEKDHILRERVSLETARAARRQAEYGSDKYWELLRNVLEKSAALSKQAWNLRERLLNLHGYHGGYQHDYIQRDSALVYHKERLAARIQIVCMRQLMYRVRQKEMPPPLKPHIGPNQQRCFIQRVIDTKGKPKCPLPSFVRDVRVAYGKAVVMRRSTSWCWCIIRDRQVPPTDLRAVEIFPHSLGQQWMTYIFGPEARGKLYTVANGLLLPPNLAEQFNQYQVTLVPTNHRWNDHSDPWTWKLLIVNRKGLWNKPMDCGMCYGELHNRSIPFHDTVRPNGKFLFFHYLCAMLLQARRDKEDGARLDEAGLEDAWMDEGRVHTGPYIRDTVLGGFVEQFNESGVSQTFRTKVMAHSRPTDETEVGEEGEEAVADIDPQAEMAEDSEAEEEAAERLDEMIEMIWEEEP</sequence>
<dbReference type="OrthoDB" id="5386595at2759"/>
<dbReference type="STRING" id="1215338.A0A059JCZ1"/>
<dbReference type="OMA" id="FHYLCAM"/>
<proteinExistence type="predicted"/>
<comment type="caution">
    <text evidence="3">The sequence shown here is derived from an EMBL/GenBank/DDBJ whole genome shotgun (WGS) entry which is preliminary data.</text>
</comment>
<gene>
    <name evidence="3" type="ORF">H109_02487</name>
</gene>
<evidence type="ECO:0000259" key="2">
    <source>
        <dbReference type="Pfam" id="PF13391"/>
    </source>
</evidence>
<feature type="region of interest" description="Disordered" evidence="1">
    <location>
        <begin position="357"/>
        <end position="393"/>
    </location>
</feature>
<accession>A0A059JCZ1</accession>
<keyword evidence="4" id="KW-1185">Reference proteome</keyword>
<feature type="compositionally biased region" description="Acidic residues" evidence="1">
    <location>
        <begin position="384"/>
        <end position="393"/>
    </location>
</feature>
<dbReference type="AlphaFoldDB" id="A0A059JCZ1"/>
<dbReference type="Proteomes" id="UP000024533">
    <property type="component" value="Unassembled WGS sequence"/>
</dbReference>
<evidence type="ECO:0000313" key="4">
    <source>
        <dbReference type="Proteomes" id="UP000024533"/>
    </source>
</evidence>
<feature type="domain" description="HNH nuclease" evidence="2">
    <location>
        <begin position="183"/>
        <end position="229"/>
    </location>
</feature>
<dbReference type="Pfam" id="PF13391">
    <property type="entry name" value="HNH_2"/>
    <property type="match status" value="1"/>
</dbReference>
<protein>
    <recommendedName>
        <fullName evidence="2">HNH nuclease domain-containing protein</fullName>
    </recommendedName>
</protein>
<dbReference type="InterPro" id="IPR003615">
    <property type="entry name" value="HNH_nuc"/>
</dbReference>
<dbReference type="EMBL" id="AOKY01000185">
    <property type="protein sequence ID" value="KDB25700.1"/>
    <property type="molecule type" value="Genomic_DNA"/>
</dbReference>
<evidence type="ECO:0000313" key="3">
    <source>
        <dbReference type="EMBL" id="KDB25700.1"/>
    </source>
</evidence>
<name>A0A059JCZ1_TRIIM</name>